<dbReference type="PATRIC" id="fig|1218507.3.peg.171"/>
<evidence type="ECO:0000256" key="1">
    <source>
        <dbReference type="SAM" id="Phobius"/>
    </source>
</evidence>
<dbReference type="OrthoDB" id="9813149at2"/>
<dbReference type="PANTHER" id="PTHR40448:SF1">
    <property type="entry name" value="TWO-COMPONENT SENSOR HISTIDINE KINASE"/>
    <property type="match status" value="1"/>
</dbReference>
<dbReference type="AlphaFoldDB" id="A0A0F4LIL5"/>
<feature type="transmembrane region" description="Helical" evidence="1">
    <location>
        <begin position="125"/>
        <end position="146"/>
    </location>
</feature>
<dbReference type="STRING" id="1218507.JF74_00200"/>
<feature type="transmembrane region" description="Helical" evidence="1">
    <location>
        <begin position="62"/>
        <end position="82"/>
    </location>
</feature>
<protein>
    <submittedName>
        <fullName evidence="3">Sensor histidine kinase</fullName>
    </submittedName>
</protein>
<feature type="transmembrane region" description="Helical" evidence="1">
    <location>
        <begin position="38"/>
        <end position="56"/>
    </location>
</feature>
<comment type="caution">
    <text evidence="3">The sequence shown here is derived from an EMBL/GenBank/DDBJ whole genome shotgun (WGS) entry which is preliminary data.</text>
</comment>
<evidence type="ECO:0000313" key="4">
    <source>
        <dbReference type="Proteomes" id="UP000033531"/>
    </source>
</evidence>
<evidence type="ECO:0000313" key="3">
    <source>
        <dbReference type="EMBL" id="KJY58707.1"/>
    </source>
</evidence>
<dbReference type="Proteomes" id="UP000033531">
    <property type="component" value="Unassembled WGS sequence"/>
</dbReference>
<feature type="transmembrane region" description="Helical" evidence="1">
    <location>
        <begin position="167"/>
        <end position="184"/>
    </location>
</feature>
<feature type="transmembrane region" description="Helical" evidence="1">
    <location>
        <begin position="97"/>
        <end position="119"/>
    </location>
</feature>
<dbReference type="Pfam" id="PF14501">
    <property type="entry name" value="HATPase_c_5"/>
    <property type="match status" value="1"/>
</dbReference>
<organism evidence="3 4">
    <name type="scientific">Lactobacillus melliventris</name>
    <dbReference type="NCBI Taxonomy" id="1218507"/>
    <lineage>
        <taxon>Bacteria</taxon>
        <taxon>Bacillati</taxon>
        <taxon>Bacillota</taxon>
        <taxon>Bacilli</taxon>
        <taxon>Lactobacillales</taxon>
        <taxon>Lactobacillaceae</taxon>
        <taxon>Lactobacillus</taxon>
    </lineage>
</organism>
<gene>
    <name evidence="3" type="ORF">JF74_00200</name>
</gene>
<dbReference type="GO" id="GO:0042802">
    <property type="term" value="F:identical protein binding"/>
    <property type="evidence" value="ECO:0007669"/>
    <property type="project" value="TreeGrafter"/>
</dbReference>
<proteinExistence type="predicted"/>
<dbReference type="Gene3D" id="3.30.565.10">
    <property type="entry name" value="Histidine kinase-like ATPase, C-terminal domain"/>
    <property type="match status" value="1"/>
</dbReference>
<reference evidence="3 4" key="1">
    <citation type="submission" date="2015-01" db="EMBL/GenBank/DDBJ databases">
        <title>Comparative genomics of the lactic acid bacteria isolated from the honey bee gut.</title>
        <authorList>
            <person name="Ellegaard K.M."/>
            <person name="Tamarit D."/>
            <person name="Javelind E."/>
            <person name="Olofsson T."/>
            <person name="Andersson S.G."/>
            <person name="Vasquez A."/>
        </authorList>
    </citation>
    <scope>NUCLEOTIDE SEQUENCE [LARGE SCALE GENOMIC DNA]</scope>
    <source>
        <strain evidence="3 4">Hma8</strain>
    </source>
</reference>
<keyword evidence="3" id="KW-0418">Kinase</keyword>
<accession>A0A0F4LIL5</accession>
<dbReference type="CDD" id="cd16935">
    <property type="entry name" value="HATPase_AgrC-ComD-like"/>
    <property type="match status" value="1"/>
</dbReference>
<keyword evidence="3" id="KW-0808">Transferase</keyword>
<dbReference type="InterPro" id="IPR032834">
    <property type="entry name" value="NatK-like_C"/>
</dbReference>
<dbReference type="PANTHER" id="PTHR40448">
    <property type="entry name" value="TWO-COMPONENT SENSOR HISTIDINE KINASE"/>
    <property type="match status" value="1"/>
</dbReference>
<keyword evidence="1" id="KW-0472">Membrane</keyword>
<keyword evidence="1" id="KW-0812">Transmembrane</keyword>
<keyword evidence="1" id="KW-1133">Transmembrane helix</keyword>
<dbReference type="RefSeq" id="WP_046323990.1">
    <property type="nucleotide sequence ID" value="NZ_JBHTMT010000002.1"/>
</dbReference>
<dbReference type="GO" id="GO:0016301">
    <property type="term" value="F:kinase activity"/>
    <property type="evidence" value="ECO:0007669"/>
    <property type="project" value="UniProtKB-KW"/>
</dbReference>
<feature type="transmembrane region" description="Helical" evidence="1">
    <location>
        <begin position="196"/>
        <end position="214"/>
    </location>
</feature>
<dbReference type="HOGENOM" id="CLU_020211_0_0_9"/>
<dbReference type="EMBL" id="JXLI01000001">
    <property type="protein sequence ID" value="KJY58707.1"/>
    <property type="molecule type" value="Genomic_DNA"/>
</dbReference>
<dbReference type="InterPro" id="IPR036890">
    <property type="entry name" value="HATPase_C_sf"/>
</dbReference>
<sequence length="445" mass="51823">MESLYLSNIPRLWTATAEWLACVVMILQLPNRKIRRPVWLYLSFFGLGQVFLQWFAGKLALIFWIIGMLINILWMFITVSVCEKSTWQVKIYHTSKAFIYAEFVASISWQSFCYVDLYLNQQIHYIIRPIFLIITNLLLFFIIYYLQKIKSNQYAILNVNSKSALNSVLVGIIIFTVSNMGFFIKANNPVLNNSNAVFMMRTFVDLCGILLFNLQENQRYEQYLHNDLIQMNSMFQSQYEQYQAYRESAETVNLRFHDLKQQLDIIALENNSKKRLDYINSLQAEIKEFKANIKTGNSIVDVVLTRKNAYCIKNDITFTCIANGKLLNQIDTMDICSLLGNSLDNAIEAVMKIPDKQKRLIDLRIFKKANFVIYSIRNFNMIAPKFKSDGLPSTTKKETKTHGYGLKSIQYIAEKYDGTLTLTNKNDWFSLTLIVPYQYLSTNMD</sequence>
<dbReference type="SUPFAM" id="SSF55874">
    <property type="entry name" value="ATPase domain of HSP90 chaperone/DNA topoisomerase II/histidine kinase"/>
    <property type="match status" value="1"/>
</dbReference>
<evidence type="ECO:0000259" key="2">
    <source>
        <dbReference type="Pfam" id="PF14501"/>
    </source>
</evidence>
<name>A0A0F4LIL5_9LACO</name>
<feature type="domain" description="Sensor histidine kinase NatK-like C-terminal" evidence="2">
    <location>
        <begin position="332"/>
        <end position="436"/>
    </location>
</feature>